<proteinExistence type="predicted"/>
<dbReference type="Gene3D" id="1.20.1250.20">
    <property type="entry name" value="MFS general substrate transporter like domains"/>
    <property type="match status" value="1"/>
</dbReference>
<evidence type="ECO:0000256" key="1">
    <source>
        <dbReference type="SAM" id="Phobius"/>
    </source>
</evidence>
<keyword evidence="3" id="KW-1185">Reference proteome</keyword>
<dbReference type="EMBL" id="BAAAJX010000005">
    <property type="protein sequence ID" value="GAA1493137.1"/>
    <property type="molecule type" value="Genomic_DNA"/>
</dbReference>
<keyword evidence="1" id="KW-0472">Membrane</keyword>
<evidence type="ECO:0008006" key="4">
    <source>
        <dbReference type="Google" id="ProtNLM"/>
    </source>
</evidence>
<reference evidence="3" key="1">
    <citation type="journal article" date="2019" name="Int. J. Syst. Evol. Microbiol.">
        <title>The Global Catalogue of Microorganisms (GCM) 10K type strain sequencing project: providing services to taxonomists for standard genome sequencing and annotation.</title>
        <authorList>
            <consortium name="The Broad Institute Genomics Platform"/>
            <consortium name="The Broad Institute Genome Sequencing Center for Infectious Disease"/>
            <person name="Wu L."/>
            <person name="Ma J."/>
        </authorList>
    </citation>
    <scope>NUCLEOTIDE SEQUENCE [LARGE SCALE GENOMIC DNA]</scope>
    <source>
        <strain evidence="3">JCM 12140</strain>
    </source>
</reference>
<gene>
    <name evidence="2" type="ORF">GCM10009627_14830</name>
</gene>
<keyword evidence="1" id="KW-0812">Transmembrane</keyword>
<evidence type="ECO:0000313" key="3">
    <source>
        <dbReference type="Proteomes" id="UP001501742"/>
    </source>
</evidence>
<feature type="transmembrane region" description="Helical" evidence="1">
    <location>
        <begin position="29"/>
        <end position="52"/>
    </location>
</feature>
<sequence>MLVTNLLDAARSNALLPLYADERLGGAQALGLVTGTFGGAAFIGSVVFGYVSHRVPRRLTFTPCFVLAGGPSLLVPALGLGLPWMLGSVAVSGVAGESAGRSRIKTVVAPSRRRQDVWSSRVTRAPTASLMNRGWRQVASLSTGVVSSAS</sequence>
<organism evidence="2 3">
    <name type="scientific">Curtobacterium herbarum</name>
    <dbReference type="NCBI Taxonomy" id="150122"/>
    <lineage>
        <taxon>Bacteria</taxon>
        <taxon>Bacillati</taxon>
        <taxon>Actinomycetota</taxon>
        <taxon>Actinomycetes</taxon>
        <taxon>Micrococcales</taxon>
        <taxon>Microbacteriaceae</taxon>
        <taxon>Curtobacterium</taxon>
    </lineage>
</organism>
<dbReference type="RefSeq" id="WP_343892043.1">
    <property type="nucleotide sequence ID" value="NZ_BAAAJX010000005.1"/>
</dbReference>
<dbReference type="Proteomes" id="UP001501742">
    <property type="component" value="Unassembled WGS sequence"/>
</dbReference>
<protein>
    <recommendedName>
        <fullName evidence="4">Major facilitator superfamily (MFS) profile domain-containing protein</fullName>
    </recommendedName>
</protein>
<dbReference type="InterPro" id="IPR036259">
    <property type="entry name" value="MFS_trans_sf"/>
</dbReference>
<keyword evidence="1" id="KW-1133">Transmembrane helix</keyword>
<evidence type="ECO:0000313" key="2">
    <source>
        <dbReference type="EMBL" id="GAA1493137.1"/>
    </source>
</evidence>
<accession>A0ABP4K2P5</accession>
<dbReference type="SUPFAM" id="SSF103473">
    <property type="entry name" value="MFS general substrate transporter"/>
    <property type="match status" value="1"/>
</dbReference>
<comment type="caution">
    <text evidence="2">The sequence shown here is derived from an EMBL/GenBank/DDBJ whole genome shotgun (WGS) entry which is preliminary data.</text>
</comment>
<name>A0ABP4K2P5_9MICO</name>
<feature type="transmembrane region" description="Helical" evidence="1">
    <location>
        <begin position="64"/>
        <end position="86"/>
    </location>
</feature>